<name>A0A3G5A6V5_9VIRU</name>
<reference evidence="2" key="1">
    <citation type="submission" date="2018-10" db="EMBL/GenBank/DDBJ databases">
        <title>Hidden diversity of soil giant viruses.</title>
        <authorList>
            <person name="Schulz F."/>
            <person name="Alteio L."/>
            <person name="Goudeau D."/>
            <person name="Ryan E.M."/>
            <person name="Malmstrom R.R."/>
            <person name="Blanchard J."/>
            <person name="Woyke T."/>
        </authorList>
    </citation>
    <scope>NUCLEOTIDE SEQUENCE</scope>
    <source>
        <strain evidence="2">HYV1</strain>
    </source>
</reference>
<accession>A0A3G5A6V5</accession>
<evidence type="ECO:0000313" key="2">
    <source>
        <dbReference type="EMBL" id="AYV82986.1"/>
    </source>
</evidence>
<gene>
    <name evidence="2" type="ORF">Hyperionvirus3_132</name>
</gene>
<protein>
    <submittedName>
        <fullName evidence="2">Uncharacterized protein</fullName>
    </submittedName>
</protein>
<sequence>MSSNKRDFTMGGREKHGSEPGFNFTLGDYILL</sequence>
<organism evidence="2">
    <name type="scientific">Hyperionvirus sp</name>
    <dbReference type="NCBI Taxonomy" id="2487770"/>
    <lineage>
        <taxon>Viruses</taxon>
        <taxon>Varidnaviria</taxon>
        <taxon>Bamfordvirae</taxon>
        <taxon>Nucleocytoviricota</taxon>
        <taxon>Megaviricetes</taxon>
        <taxon>Imitervirales</taxon>
        <taxon>Mimiviridae</taxon>
        <taxon>Klosneuvirinae</taxon>
    </lineage>
</organism>
<proteinExistence type="predicted"/>
<evidence type="ECO:0000256" key="1">
    <source>
        <dbReference type="SAM" id="MobiDB-lite"/>
    </source>
</evidence>
<feature type="region of interest" description="Disordered" evidence="1">
    <location>
        <begin position="1"/>
        <end position="21"/>
    </location>
</feature>
<feature type="compositionally biased region" description="Basic and acidic residues" evidence="1">
    <location>
        <begin position="1"/>
        <end position="18"/>
    </location>
</feature>
<dbReference type="EMBL" id="MK072385">
    <property type="protein sequence ID" value="AYV82986.1"/>
    <property type="molecule type" value="Genomic_DNA"/>
</dbReference>